<accession>A0AAD9Y666</accession>
<name>A0AAD9Y666_COLKA</name>
<proteinExistence type="predicted"/>
<evidence type="ECO:0000313" key="2">
    <source>
        <dbReference type="EMBL" id="KAK2737499.1"/>
    </source>
</evidence>
<protein>
    <submittedName>
        <fullName evidence="2">Uncharacterized protein</fullName>
    </submittedName>
</protein>
<evidence type="ECO:0000256" key="1">
    <source>
        <dbReference type="SAM" id="MobiDB-lite"/>
    </source>
</evidence>
<feature type="region of interest" description="Disordered" evidence="1">
    <location>
        <begin position="216"/>
        <end position="244"/>
    </location>
</feature>
<sequence>MSLNNWRLASSALVFQNARDAWRQLHRVFDNAPVEEFVHFTCMLDLDACDYDLDLLSESSDSSGSDFGAFLTDPADTSIEPWELWDNEGYTDADGDSQMTDAPIQEFGTLLDLDDLSEIFSQVDESDLQDQRSDASTLRALEALGNFTSIQIHQTADAEMLDVLEAKHTSSQSSQVNAVQAFVTSGEDSSDAAHVEHVEFAKDEEVGMVEHIEYANSGQAESKGVGGGYEGGDNDTDSQPKDPMEELRQELKDQRTDLDAYYEITRRQPPLDHEVTAPYIYWWYIHVCYTLRHSEDLQVKNATALKLESDRGIEASNRWKKASGRSRDQLSTVSPESDRIRAARLNGAQLLQATRAKLISQGRNVDCGEQRHSLGKSLTMEEYEKMENPEDVFPEAKGPQW</sequence>
<dbReference type="AlphaFoldDB" id="A0AAD9Y666"/>
<evidence type="ECO:0000313" key="3">
    <source>
        <dbReference type="Proteomes" id="UP001281614"/>
    </source>
</evidence>
<keyword evidence="3" id="KW-1185">Reference proteome</keyword>
<comment type="caution">
    <text evidence="2">The sequence shown here is derived from an EMBL/GenBank/DDBJ whole genome shotgun (WGS) entry which is preliminary data.</text>
</comment>
<dbReference type="Proteomes" id="UP001281614">
    <property type="component" value="Unassembled WGS sequence"/>
</dbReference>
<dbReference type="EMBL" id="VYYT01000400">
    <property type="protein sequence ID" value="KAK2737499.1"/>
    <property type="molecule type" value="Genomic_DNA"/>
</dbReference>
<reference evidence="2" key="1">
    <citation type="submission" date="2023-02" db="EMBL/GenBank/DDBJ databases">
        <title>Colletotrichum kahawae CIFC_Que2 genome sequencing and assembly.</title>
        <authorList>
            <person name="Baroncelli R."/>
        </authorList>
    </citation>
    <scope>NUCLEOTIDE SEQUENCE</scope>
    <source>
        <strain evidence="2">CIFC_Que2</strain>
    </source>
</reference>
<feature type="region of interest" description="Disordered" evidence="1">
    <location>
        <begin position="376"/>
        <end position="401"/>
    </location>
</feature>
<organism evidence="2 3">
    <name type="scientific">Colletotrichum kahawae</name>
    <name type="common">Coffee berry disease fungus</name>
    <dbReference type="NCBI Taxonomy" id="34407"/>
    <lineage>
        <taxon>Eukaryota</taxon>
        <taxon>Fungi</taxon>
        <taxon>Dikarya</taxon>
        <taxon>Ascomycota</taxon>
        <taxon>Pezizomycotina</taxon>
        <taxon>Sordariomycetes</taxon>
        <taxon>Hypocreomycetidae</taxon>
        <taxon>Glomerellales</taxon>
        <taxon>Glomerellaceae</taxon>
        <taxon>Colletotrichum</taxon>
        <taxon>Colletotrichum gloeosporioides species complex</taxon>
    </lineage>
</organism>
<gene>
    <name evidence="2" type="ORF">CKAH01_07570</name>
</gene>